<reference evidence="2 3" key="1">
    <citation type="journal article" date="2013" name="Genome Announc.">
        <title>Genome Sequence of Sporolactobacillus laevolacticus DSM442, an Efficient Polymer-Grade D-Lactate Producer from Agricultural Waste Cottonseed as a Nitrogen Source.</title>
        <authorList>
            <person name="Wang H."/>
            <person name="Wang L."/>
            <person name="Ju J."/>
            <person name="Yu B."/>
            <person name="Ma Y."/>
        </authorList>
    </citation>
    <scope>NUCLEOTIDE SEQUENCE [LARGE SCALE GENOMIC DNA]</scope>
    <source>
        <strain evidence="2 3">DSM 442</strain>
    </source>
</reference>
<dbReference type="RefSeq" id="WP_023510931.1">
    <property type="nucleotide sequence ID" value="NZ_AWTC01000013.1"/>
</dbReference>
<evidence type="ECO:0000313" key="2">
    <source>
        <dbReference type="EMBL" id="EST11304.1"/>
    </source>
</evidence>
<protein>
    <recommendedName>
        <fullName evidence="1">DUF3298 domain-containing protein</fullName>
    </recommendedName>
</protein>
<dbReference type="Proteomes" id="UP000018296">
    <property type="component" value="Unassembled WGS sequence"/>
</dbReference>
<dbReference type="PATRIC" id="fig|1395513.3.peg.2736"/>
<dbReference type="EMBL" id="AWTC01000013">
    <property type="protein sequence ID" value="EST11304.1"/>
    <property type="molecule type" value="Genomic_DNA"/>
</dbReference>
<evidence type="ECO:0000259" key="1">
    <source>
        <dbReference type="Pfam" id="PF11738"/>
    </source>
</evidence>
<comment type="caution">
    <text evidence="2">The sequence shown here is derived from an EMBL/GenBank/DDBJ whole genome shotgun (WGS) entry which is preliminary data.</text>
</comment>
<organism evidence="2 3">
    <name type="scientific">Sporolactobacillus laevolacticus DSM 442</name>
    <dbReference type="NCBI Taxonomy" id="1395513"/>
    <lineage>
        <taxon>Bacteria</taxon>
        <taxon>Bacillati</taxon>
        <taxon>Bacillota</taxon>
        <taxon>Bacilli</taxon>
        <taxon>Bacillales</taxon>
        <taxon>Sporolactobacillaceae</taxon>
        <taxon>Sporolactobacillus</taxon>
    </lineage>
</organism>
<dbReference type="Pfam" id="PF11738">
    <property type="entry name" value="DUF3298"/>
    <property type="match status" value="1"/>
</dbReference>
<dbReference type="InterPro" id="IPR021729">
    <property type="entry name" value="DUF3298"/>
</dbReference>
<feature type="domain" description="DUF3298" evidence="1">
    <location>
        <begin position="80"/>
        <end position="109"/>
    </location>
</feature>
<evidence type="ECO:0000313" key="3">
    <source>
        <dbReference type="Proteomes" id="UP000018296"/>
    </source>
</evidence>
<dbReference type="AlphaFoldDB" id="V6J3M0"/>
<keyword evidence="3" id="KW-1185">Reference proteome</keyword>
<sequence length="114" mass="12882">MSIEFSENSYSAGAAHDASSFKTFNFYTKTGEDVSLKANFKTKSAYYKANNYAQLYMKKHKSYPLAFSLGNKATIYGHPYYWTSNGLKIQFGQYEVAPFALGAPTLFIPSTYFK</sequence>
<dbReference type="OrthoDB" id="5637at2"/>
<name>V6J3M0_9BACL</name>
<dbReference type="InterPro" id="IPR037126">
    <property type="entry name" value="PdaC/RsiV-like_sf"/>
</dbReference>
<accession>V6J3M0</accession>
<proteinExistence type="predicted"/>
<gene>
    <name evidence="2" type="ORF">P343_13485</name>
</gene>
<dbReference type="Gene3D" id="3.90.640.20">
    <property type="entry name" value="Heat-shock cognate protein, ATPase"/>
    <property type="match status" value="1"/>
</dbReference>